<evidence type="ECO:0008006" key="4">
    <source>
        <dbReference type="Google" id="ProtNLM"/>
    </source>
</evidence>
<evidence type="ECO:0000256" key="1">
    <source>
        <dbReference type="SAM" id="Phobius"/>
    </source>
</evidence>
<dbReference type="EMBL" id="MHLP01000015">
    <property type="protein sequence ID" value="OGZ12921.1"/>
    <property type="molecule type" value="Genomic_DNA"/>
</dbReference>
<dbReference type="InterPro" id="IPR027981">
    <property type="entry name" value="DUF4446"/>
</dbReference>
<keyword evidence="1" id="KW-0472">Membrane</keyword>
<name>A0A1G2DIY8_9BACT</name>
<dbReference type="Proteomes" id="UP000178534">
    <property type="component" value="Unassembled WGS sequence"/>
</dbReference>
<comment type="caution">
    <text evidence="2">The sequence shown here is derived from an EMBL/GenBank/DDBJ whole genome shotgun (WGS) entry which is preliminary data.</text>
</comment>
<accession>A0A1G2DIY8</accession>
<protein>
    <recommendedName>
        <fullName evidence="4">DUF4446 domain-containing protein</fullName>
    </recommendedName>
</protein>
<gene>
    <name evidence="2" type="ORF">A2942_05005</name>
</gene>
<evidence type="ECO:0000313" key="3">
    <source>
        <dbReference type="Proteomes" id="UP000178534"/>
    </source>
</evidence>
<reference evidence="2 3" key="1">
    <citation type="journal article" date="2016" name="Nat. Commun.">
        <title>Thousands of microbial genomes shed light on interconnected biogeochemical processes in an aquifer system.</title>
        <authorList>
            <person name="Anantharaman K."/>
            <person name="Brown C.T."/>
            <person name="Hug L.A."/>
            <person name="Sharon I."/>
            <person name="Castelle C.J."/>
            <person name="Probst A.J."/>
            <person name="Thomas B.C."/>
            <person name="Singh A."/>
            <person name="Wilkins M.J."/>
            <person name="Karaoz U."/>
            <person name="Brodie E.L."/>
            <person name="Williams K.H."/>
            <person name="Hubbard S.S."/>
            <person name="Banfield J.F."/>
        </authorList>
    </citation>
    <scope>NUCLEOTIDE SEQUENCE [LARGE SCALE GENOMIC DNA]</scope>
</reference>
<proteinExistence type="predicted"/>
<dbReference type="Pfam" id="PF14584">
    <property type="entry name" value="DUF4446"/>
    <property type="match status" value="1"/>
</dbReference>
<organism evidence="2 3">
    <name type="scientific">Candidatus Lloydbacteria bacterium RIFCSPLOWO2_01_FULL_50_20</name>
    <dbReference type="NCBI Taxonomy" id="1798665"/>
    <lineage>
        <taxon>Bacteria</taxon>
        <taxon>Candidatus Lloydiibacteriota</taxon>
    </lineage>
</organism>
<evidence type="ECO:0000313" key="2">
    <source>
        <dbReference type="EMBL" id="OGZ12921.1"/>
    </source>
</evidence>
<keyword evidence="1" id="KW-1133">Transmembrane helix</keyword>
<keyword evidence="1" id="KW-0812">Transmembrane</keyword>
<dbReference type="STRING" id="1798665.A2942_05005"/>
<dbReference type="AlphaFoldDB" id="A0A1G2DIY8"/>
<sequence length="150" mass="16555">MEITPTLITAGIVAVIVLFLIVWIVILDRRLKKLAGGKNGASLEDTITANQHTLEEFSLFRKSVEEELARLNGRMKKKIHGVKTLRFNPFHGTGTGGNQSFATALLDEDGSGVVLSTLYTREKVSVFAKPVVNRASEFGLTDEEREVLKQ</sequence>
<feature type="transmembrane region" description="Helical" evidence="1">
    <location>
        <begin position="6"/>
        <end position="26"/>
    </location>
</feature>